<feature type="domain" description="Thioredoxin" evidence="10">
    <location>
        <begin position="1"/>
        <end position="104"/>
    </location>
</feature>
<comment type="similarity">
    <text evidence="1 7">Belongs to the thioredoxin family.</text>
</comment>
<feature type="disulfide bond" description="Redox-active" evidence="9">
    <location>
        <begin position="30"/>
        <end position="33"/>
    </location>
</feature>
<dbReference type="SUPFAM" id="SSF52833">
    <property type="entry name" value="Thioredoxin-like"/>
    <property type="match status" value="1"/>
</dbReference>
<dbReference type="InterPro" id="IPR036249">
    <property type="entry name" value="Thioredoxin-like_sf"/>
</dbReference>
<feature type="site" description="Deprotonates C-terminal active site Cys" evidence="8">
    <location>
        <position position="24"/>
    </location>
</feature>
<dbReference type="InterPro" id="IPR005746">
    <property type="entry name" value="Thioredoxin"/>
</dbReference>
<keyword evidence="4 9" id="KW-1015">Disulfide bond</keyword>
<evidence type="ECO:0000256" key="7">
    <source>
        <dbReference type="PIRNR" id="PIRNR000077"/>
    </source>
</evidence>
<evidence type="ECO:0000256" key="1">
    <source>
        <dbReference type="ARBA" id="ARBA00008987"/>
    </source>
</evidence>
<comment type="caution">
    <text evidence="11">The sequence shown here is derived from an EMBL/GenBank/DDBJ whole genome shotgun (WGS) entry which is preliminary data.</text>
</comment>
<evidence type="ECO:0000256" key="6">
    <source>
        <dbReference type="NCBIfam" id="TIGR01068"/>
    </source>
</evidence>
<accession>A0A7X2TPS7</accession>
<dbReference type="GO" id="GO:0015035">
    <property type="term" value="F:protein-disulfide reductase activity"/>
    <property type="evidence" value="ECO:0007669"/>
    <property type="project" value="UniProtKB-UniRule"/>
</dbReference>
<dbReference type="PROSITE" id="PS51354">
    <property type="entry name" value="GLUTAREDOXIN_2"/>
    <property type="match status" value="1"/>
</dbReference>
<dbReference type="InterPro" id="IPR013766">
    <property type="entry name" value="Thioredoxin_domain"/>
</dbReference>
<dbReference type="PRINTS" id="PR00421">
    <property type="entry name" value="THIOREDOXIN"/>
</dbReference>
<gene>
    <name evidence="11" type="primary">trxA</name>
    <name evidence="11" type="ORF">FYJ80_02935</name>
</gene>
<evidence type="ECO:0000256" key="9">
    <source>
        <dbReference type="PIRSR" id="PIRSR000077-4"/>
    </source>
</evidence>
<evidence type="ECO:0000256" key="5">
    <source>
        <dbReference type="ARBA" id="ARBA00023284"/>
    </source>
</evidence>
<keyword evidence="3" id="KW-0249">Electron transport</keyword>
<dbReference type="PROSITE" id="PS00194">
    <property type="entry name" value="THIOREDOXIN_1"/>
    <property type="match status" value="1"/>
</dbReference>
<proteinExistence type="inferred from homology"/>
<evidence type="ECO:0000256" key="2">
    <source>
        <dbReference type="ARBA" id="ARBA00022448"/>
    </source>
</evidence>
<keyword evidence="12" id="KW-1185">Reference proteome</keyword>
<dbReference type="CDD" id="cd02947">
    <property type="entry name" value="TRX_family"/>
    <property type="match status" value="1"/>
</dbReference>
<dbReference type="EMBL" id="VUNN01000003">
    <property type="protein sequence ID" value="MSU05734.1"/>
    <property type="molecule type" value="Genomic_DNA"/>
</dbReference>
<dbReference type="PANTHER" id="PTHR45663">
    <property type="entry name" value="GEO12009P1"/>
    <property type="match status" value="1"/>
</dbReference>
<name>A0A7X2TPS7_9SPIO</name>
<dbReference type="FunFam" id="3.40.30.10:FF:000001">
    <property type="entry name" value="Thioredoxin"/>
    <property type="match status" value="1"/>
</dbReference>
<dbReference type="Proteomes" id="UP000460549">
    <property type="component" value="Unassembled WGS sequence"/>
</dbReference>
<feature type="site" description="Contributes to redox potential value" evidence="8">
    <location>
        <position position="32"/>
    </location>
</feature>
<evidence type="ECO:0000256" key="4">
    <source>
        <dbReference type="ARBA" id="ARBA00023157"/>
    </source>
</evidence>
<dbReference type="PROSITE" id="PS51352">
    <property type="entry name" value="THIOREDOXIN_2"/>
    <property type="match status" value="1"/>
</dbReference>
<sequence>MIYHVNKENFEKAVIKSPVPVLVDFFATWCGPCRMQGQILERYEKLHSEEEVRLVKIDCDEEEALAREYKVETIPTLLVFKNGELVERVSGVRREEELDRLLGL</sequence>
<feature type="active site" description="Nucleophile" evidence="8">
    <location>
        <position position="30"/>
    </location>
</feature>
<dbReference type="Gene3D" id="3.40.30.10">
    <property type="entry name" value="Glutaredoxin"/>
    <property type="match status" value="1"/>
</dbReference>
<dbReference type="PANTHER" id="PTHR45663:SF11">
    <property type="entry name" value="GEO12009P1"/>
    <property type="match status" value="1"/>
</dbReference>
<evidence type="ECO:0000256" key="8">
    <source>
        <dbReference type="PIRSR" id="PIRSR000077-1"/>
    </source>
</evidence>
<dbReference type="NCBIfam" id="TIGR01068">
    <property type="entry name" value="thioredoxin"/>
    <property type="match status" value="1"/>
</dbReference>
<protein>
    <recommendedName>
        <fullName evidence="6 7">Thioredoxin</fullName>
    </recommendedName>
</protein>
<keyword evidence="5 9" id="KW-0676">Redox-active center</keyword>
<feature type="site" description="Contributes to redox potential value" evidence="8">
    <location>
        <position position="31"/>
    </location>
</feature>
<dbReference type="Pfam" id="PF00085">
    <property type="entry name" value="Thioredoxin"/>
    <property type="match status" value="1"/>
</dbReference>
<dbReference type="AlphaFoldDB" id="A0A7X2TPS7"/>
<dbReference type="PIRSF" id="PIRSF000077">
    <property type="entry name" value="Thioredoxin"/>
    <property type="match status" value="1"/>
</dbReference>
<evidence type="ECO:0000313" key="11">
    <source>
        <dbReference type="EMBL" id="MSU05734.1"/>
    </source>
</evidence>
<dbReference type="RefSeq" id="WP_154424631.1">
    <property type="nucleotide sequence ID" value="NZ_JAQYGB010000012.1"/>
</dbReference>
<evidence type="ECO:0000313" key="12">
    <source>
        <dbReference type="Proteomes" id="UP000460549"/>
    </source>
</evidence>
<dbReference type="GO" id="GO:0005737">
    <property type="term" value="C:cytoplasm"/>
    <property type="evidence" value="ECO:0007669"/>
    <property type="project" value="TreeGrafter"/>
</dbReference>
<keyword evidence="2" id="KW-0813">Transport</keyword>
<evidence type="ECO:0000259" key="10">
    <source>
        <dbReference type="PROSITE" id="PS51352"/>
    </source>
</evidence>
<feature type="active site" description="Nucleophile" evidence="8">
    <location>
        <position position="33"/>
    </location>
</feature>
<organism evidence="11 12">
    <name type="scientific">Bullifex porci</name>
    <dbReference type="NCBI Taxonomy" id="2606638"/>
    <lineage>
        <taxon>Bacteria</taxon>
        <taxon>Pseudomonadati</taxon>
        <taxon>Spirochaetota</taxon>
        <taxon>Spirochaetia</taxon>
        <taxon>Spirochaetales</taxon>
        <taxon>Spirochaetaceae</taxon>
        <taxon>Bullifex</taxon>
    </lineage>
</organism>
<dbReference type="InterPro" id="IPR017937">
    <property type="entry name" value="Thioredoxin_CS"/>
</dbReference>
<evidence type="ECO:0000256" key="3">
    <source>
        <dbReference type="ARBA" id="ARBA00022982"/>
    </source>
</evidence>
<reference evidence="11 12" key="1">
    <citation type="submission" date="2019-08" db="EMBL/GenBank/DDBJ databases">
        <title>In-depth cultivation of the pig gut microbiome towards novel bacterial diversity and tailored functional studies.</title>
        <authorList>
            <person name="Wylensek D."/>
            <person name="Hitch T.C.A."/>
            <person name="Clavel T."/>
        </authorList>
    </citation>
    <scope>NUCLEOTIDE SEQUENCE [LARGE SCALE GENOMIC DNA]</scope>
    <source>
        <strain evidence="11 12">NM-380-WT-3C1</strain>
    </source>
</reference>